<dbReference type="SUPFAM" id="SSF81383">
    <property type="entry name" value="F-box domain"/>
    <property type="match status" value="1"/>
</dbReference>
<dbReference type="Gene3D" id="1.20.1280.50">
    <property type="match status" value="1"/>
</dbReference>
<dbReference type="InterPro" id="IPR001810">
    <property type="entry name" value="F-box_dom"/>
</dbReference>
<dbReference type="InterPro" id="IPR013187">
    <property type="entry name" value="F-box-assoc_dom_typ3"/>
</dbReference>
<proteinExistence type="predicted"/>
<name>A0AA41S9C7_PAPNU</name>
<dbReference type="PANTHER" id="PTHR31111:SF138">
    <property type="entry name" value="F-BOX ASSOCIATED DOMAIN-CONTAINING PROTEIN"/>
    <property type="match status" value="1"/>
</dbReference>
<dbReference type="Proteomes" id="UP001177140">
    <property type="component" value="Unassembled WGS sequence"/>
</dbReference>
<sequence>MQQILSNLPVKTLMKFKCVSKSWESLTHDPSFIKLHQSKSHLQLLAMTYSLNSISVYTPSEEFKGGKPILIVKIPWSQVSIFKLINGLFCFVDVVYNMSRFYNLGTRQTTPWIYTPVPTVTGLLSSKLSSYGFGFDRLTGKYKLLCMWDISKGGAGYGKVFGKVDHVCQVLTMGEDEWRTIKEVPPMRPVGGNVYANGSIYMRNRDDNFFKYPESEVIIAFDLGTEKFRVIPIPDFVINSYMTSEETPFRRAEYLLEVDDHIAIIDRLTDYTAKLWICNDDCLRRTDVKWVEETIVGLPLKWSRSQCIFFQGVKGRKEIIFRALTAKDSVIVYLYDRMRKSFREIVIFDLSPTNNSFNYGMFNTCDTLLPVEQKEKIED</sequence>
<keyword evidence="4" id="KW-1185">Reference proteome</keyword>
<evidence type="ECO:0000259" key="1">
    <source>
        <dbReference type="Pfam" id="PF00646"/>
    </source>
</evidence>
<gene>
    <name evidence="3" type="ORF">MKW94_022744</name>
</gene>
<comment type="caution">
    <text evidence="3">The sequence shown here is derived from an EMBL/GenBank/DDBJ whole genome shotgun (WGS) entry which is preliminary data.</text>
</comment>
<feature type="domain" description="F-box associated beta-propeller type 3" evidence="2">
    <location>
        <begin position="74"/>
        <end position="352"/>
    </location>
</feature>
<dbReference type="EMBL" id="JAJJMA010108051">
    <property type="protein sequence ID" value="MCL7031031.1"/>
    <property type="molecule type" value="Genomic_DNA"/>
</dbReference>
<evidence type="ECO:0008006" key="5">
    <source>
        <dbReference type="Google" id="ProtNLM"/>
    </source>
</evidence>
<dbReference type="PANTHER" id="PTHR31111">
    <property type="entry name" value="BNAA05G37150D PROTEIN-RELATED"/>
    <property type="match status" value="1"/>
</dbReference>
<organism evidence="3 4">
    <name type="scientific">Papaver nudicaule</name>
    <name type="common">Iceland poppy</name>
    <dbReference type="NCBI Taxonomy" id="74823"/>
    <lineage>
        <taxon>Eukaryota</taxon>
        <taxon>Viridiplantae</taxon>
        <taxon>Streptophyta</taxon>
        <taxon>Embryophyta</taxon>
        <taxon>Tracheophyta</taxon>
        <taxon>Spermatophyta</taxon>
        <taxon>Magnoliopsida</taxon>
        <taxon>Ranunculales</taxon>
        <taxon>Papaveraceae</taxon>
        <taxon>Papaveroideae</taxon>
        <taxon>Papaver</taxon>
    </lineage>
</organism>
<dbReference type="AlphaFoldDB" id="A0AA41S9C7"/>
<evidence type="ECO:0000313" key="4">
    <source>
        <dbReference type="Proteomes" id="UP001177140"/>
    </source>
</evidence>
<dbReference type="InterPro" id="IPR017451">
    <property type="entry name" value="F-box-assoc_interact_dom"/>
</dbReference>
<evidence type="ECO:0000259" key="2">
    <source>
        <dbReference type="Pfam" id="PF08268"/>
    </source>
</evidence>
<protein>
    <recommendedName>
        <fullName evidence="5">F-box domain-containing protein</fullName>
    </recommendedName>
</protein>
<dbReference type="Pfam" id="PF00646">
    <property type="entry name" value="F-box"/>
    <property type="match status" value="1"/>
</dbReference>
<reference evidence="3" key="1">
    <citation type="submission" date="2022-03" db="EMBL/GenBank/DDBJ databases">
        <title>A functionally conserved STORR gene fusion in Papaver species that diverged 16.8 million years ago.</title>
        <authorList>
            <person name="Catania T."/>
        </authorList>
    </citation>
    <scope>NUCLEOTIDE SEQUENCE</scope>
    <source>
        <strain evidence="3">S-191538</strain>
    </source>
</reference>
<dbReference type="NCBIfam" id="TIGR01640">
    <property type="entry name" value="F_box_assoc_1"/>
    <property type="match status" value="1"/>
</dbReference>
<feature type="domain" description="F-box" evidence="1">
    <location>
        <begin position="2"/>
        <end position="33"/>
    </location>
</feature>
<accession>A0AA41S9C7</accession>
<evidence type="ECO:0000313" key="3">
    <source>
        <dbReference type="EMBL" id="MCL7031031.1"/>
    </source>
</evidence>
<dbReference type="InterPro" id="IPR036047">
    <property type="entry name" value="F-box-like_dom_sf"/>
</dbReference>
<dbReference type="Pfam" id="PF08268">
    <property type="entry name" value="FBA_3"/>
    <property type="match status" value="1"/>
</dbReference>